<feature type="compositionally biased region" description="Gly residues" evidence="1">
    <location>
        <begin position="32"/>
        <end position="52"/>
    </location>
</feature>
<accession>A0A6J4J2G4</accession>
<feature type="non-terminal residue" evidence="2">
    <location>
        <position position="65"/>
    </location>
</feature>
<dbReference type="EMBL" id="CADCTN010000213">
    <property type="protein sequence ID" value="CAA9268744.1"/>
    <property type="molecule type" value="Genomic_DNA"/>
</dbReference>
<sequence length="65" mass="6393">GLPAPSADGTSRRVLHRAVRRHLRRLPAPAVGGRGPPGAAGGALLGAAAGGHGRARPHRTPAAAL</sequence>
<dbReference type="AlphaFoldDB" id="A0A6J4J2G4"/>
<proteinExistence type="predicted"/>
<reference evidence="2" key="1">
    <citation type="submission" date="2020-02" db="EMBL/GenBank/DDBJ databases">
        <authorList>
            <person name="Meier V. D."/>
        </authorList>
    </citation>
    <scope>NUCLEOTIDE SEQUENCE</scope>
    <source>
        <strain evidence="2">AVDCRST_MAG52</strain>
    </source>
</reference>
<feature type="non-terminal residue" evidence="2">
    <location>
        <position position="1"/>
    </location>
</feature>
<feature type="region of interest" description="Disordered" evidence="1">
    <location>
        <begin position="26"/>
        <end position="65"/>
    </location>
</feature>
<protein>
    <submittedName>
        <fullName evidence="2">Uncharacterized protein</fullName>
    </submittedName>
</protein>
<name>A0A6J4J2G4_9ACTN</name>
<gene>
    <name evidence="2" type="ORF">AVDCRST_MAG52-3083</name>
</gene>
<evidence type="ECO:0000313" key="2">
    <source>
        <dbReference type="EMBL" id="CAA9268744.1"/>
    </source>
</evidence>
<evidence type="ECO:0000256" key="1">
    <source>
        <dbReference type="SAM" id="MobiDB-lite"/>
    </source>
</evidence>
<organism evidence="2">
    <name type="scientific">uncultured Blastococcus sp</name>
    <dbReference type="NCBI Taxonomy" id="217144"/>
    <lineage>
        <taxon>Bacteria</taxon>
        <taxon>Bacillati</taxon>
        <taxon>Actinomycetota</taxon>
        <taxon>Actinomycetes</taxon>
        <taxon>Geodermatophilales</taxon>
        <taxon>Geodermatophilaceae</taxon>
        <taxon>Blastococcus</taxon>
        <taxon>environmental samples</taxon>
    </lineage>
</organism>